<dbReference type="EMBL" id="CP083974">
    <property type="protein sequence ID" value="UZF45366.1"/>
    <property type="molecule type" value="Genomic_DNA"/>
</dbReference>
<dbReference type="AlphaFoldDB" id="A0AA47AA84"/>
<name>A0AA47AA84_RHORH</name>
<evidence type="ECO:0000313" key="3">
    <source>
        <dbReference type="Proteomes" id="UP001162740"/>
    </source>
</evidence>
<gene>
    <name evidence="2" type="ORF">KUM34_001225</name>
</gene>
<dbReference type="SUPFAM" id="SSF47413">
    <property type="entry name" value="lambda repressor-like DNA-binding domains"/>
    <property type="match status" value="1"/>
</dbReference>
<feature type="domain" description="HTH cro/C1-type" evidence="1">
    <location>
        <begin position="5"/>
        <end position="65"/>
    </location>
</feature>
<evidence type="ECO:0000259" key="1">
    <source>
        <dbReference type="PROSITE" id="PS50943"/>
    </source>
</evidence>
<dbReference type="RefSeq" id="WP_229582261.1">
    <property type="nucleotide sequence ID" value="NZ_CP083974.1"/>
</dbReference>
<evidence type="ECO:0000313" key="2">
    <source>
        <dbReference type="EMBL" id="UZF45366.1"/>
    </source>
</evidence>
<dbReference type="InterPro" id="IPR001387">
    <property type="entry name" value="Cro/C1-type_HTH"/>
</dbReference>
<organism evidence="2 3">
    <name type="scientific">Rhodococcus rhodochrous</name>
    <dbReference type="NCBI Taxonomy" id="1829"/>
    <lineage>
        <taxon>Bacteria</taxon>
        <taxon>Bacillati</taxon>
        <taxon>Actinomycetota</taxon>
        <taxon>Actinomycetes</taxon>
        <taxon>Mycobacteriales</taxon>
        <taxon>Nocardiaceae</taxon>
        <taxon>Rhodococcus</taxon>
    </lineage>
</organism>
<sequence length="162" mass="17656">MRTNIARIRDEQRLTLRQLSERLAGTDRPLAYNTLSEIERGARRCDVDDLIAIAVALDVGPLALLMPTTTSLEEPVQATGVSGLSARDFLAFLEGMRSPTAPGDLAFALRSEVGAKPSFPRGARIDIENLEYERRIRTDGTDVDRSVALGLLAPFGEDDGDD</sequence>
<dbReference type="GO" id="GO:0003677">
    <property type="term" value="F:DNA binding"/>
    <property type="evidence" value="ECO:0007669"/>
    <property type="project" value="InterPro"/>
</dbReference>
<dbReference type="Proteomes" id="UP001162740">
    <property type="component" value="Chromosome"/>
</dbReference>
<dbReference type="InterPro" id="IPR010982">
    <property type="entry name" value="Lambda_DNA-bd_dom_sf"/>
</dbReference>
<dbReference type="Pfam" id="PF01381">
    <property type="entry name" value="HTH_3"/>
    <property type="match status" value="1"/>
</dbReference>
<reference evidence="2 3" key="1">
    <citation type="journal article" date="2021" name="Front. Microbiol.">
        <title>Bacterial Transformation of Aromatic Monomers in Softwood Black Liquor.</title>
        <authorList>
            <person name="Navas L.E."/>
            <person name="Dexter G."/>
            <person name="Liu J."/>
            <person name="Levy-Booth D."/>
            <person name="Cho M."/>
            <person name="Jang S.K."/>
            <person name="Mansfield S.D."/>
            <person name="Renneckar S."/>
            <person name="Mohn W.W."/>
            <person name="Eltis L.D."/>
        </authorList>
    </citation>
    <scope>NUCLEOTIDE SEQUENCE [LARGE SCALE GENOMIC DNA]</scope>
    <source>
        <strain evidence="2 3">GD02</strain>
    </source>
</reference>
<proteinExistence type="predicted"/>
<dbReference type="Gene3D" id="1.10.260.40">
    <property type="entry name" value="lambda repressor-like DNA-binding domains"/>
    <property type="match status" value="1"/>
</dbReference>
<dbReference type="CDD" id="cd00093">
    <property type="entry name" value="HTH_XRE"/>
    <property type="match status" value="1"/>
</dbReference>
<dbReference type="PROSITE" id="PS50943">
    <property type="entry name" value="HTH_CROC1"/>
    <property type="match status" value="1"/>
</dbReference>
<protein>
    <submittedName>
        <fullName evidence="2">Helix-turn-helix transcriptional regulator</fullName>
    </submittedName>
</protein>
<dbReference type="SMART" id="SM00530">
    <property type="entry name" value="HTH_XRE"/>
    <property type="match status" value="1"/>
</dbReference>
<accession>A0AA47AA84</accession>